<protein>
    <submittedName>
        <fullName evidence="1">Chloride channel protein 1</fullName>
    </submittedName>
</protein>
<organism evidence="1 2">
    <name type="scientific">Merluccius polli</name>
    <name type="common">Benguela hake</name>
    <name type="synonym">Merluccius cadenati</name>
    <dbReference type="NCBI Taxonomy" id="89951"/>
    <lineage>
        <taxon>Eukaryota</taxon>
        <taxon>Metazoa</taxon>
        <taxon>Chordata</taxon>
        <taxon>Craniata</taxon>
        <taxon>Vertebrata</taxon>
        <taxon>Euteleostomi</taxon>
        <taxon>Actinopterygii</taxon>
        <taxon>Neopterygii</taxon>
        <taxon>Teleostei</taxon>
        <taxon>Neoteleostei</taxon>
        <taxon>Acanthomorphata</taxon>
        <taxon>Zeiogadaria</taxon>
        <taxon>Gadariae</taxon>
        <taxon>Gadiformes</taxon>
        <taxon>Gadoidei</taxon>
        <taxon>Merlucciidae</taxon>
        <taxon>Merluccius</taxon>
    </lineage>
</organism>
<dbReference type="AlphaFoldDB" id="A0AA47MXE1"/>
<dbReference type="SUPFAM" id="SSF54631">
    <property type="entry name" value="CBS-domain pair"/>
    <property type="match status" value="1"/>
</dbReference>
<comment type="caution">
    <text evidence="1">The sequence shown here is derived from an EMBL/GenBank/DDBJ whole genome shotgun (WGS) entry which is preliminary data.</text>
</comment>
<proteinExistence type="predicted"/>
<evidence type="ECO:0000313" key="2">
    <source>
        <dbReference type="Proteomes" id="UP001174136"/>
    </source>
</evidence>
<gene>
    <name evidence="1" type="primary">Clcn1_0</name>
    <name evidence="1" type="ORF">N1851_012488</name>
</gene>
<keyword evidence="2" id="KW-1185">Reference proteome</keyword>
<dbReference type="InterPro" id="IPR046342">
    <property type="entry name" value="CBS_dom_sf"/>
</dbReference>
<accession>A0AA47MXE1</accession>
<dbReference type="Gene3D" id="3.10.580.10">
    <property type="entry name" value="CBS-domain"/>
    <property type="match status" value="1"/>
</dbReference>
<evidence type="ECO:0000313" key="1">
    <source>
        <dbReference type="EMBL" id="KAK0147797.1"/>
    </source>
</evidence>
<sequence>MLFNYSYNFHPLNFFIRVFRPIEVRFAGYNKFLINVFKSRHIGYSESVVLSNDSGRSYPPNLLKHTLLPSSLFTSLLYLPPPSLPPSSLFTFLLTSLFTSLFTSLLTSLLPLYLPPYLPPLFYLPPYLPPPSLPCSSHLITLPPLYLPPYLPPPSLPPSFLQIFLLPLKYNIRVEDIMVRDVRYITLNCCYRDLHNVLLTGNLKTLALVESADQKIFLMFKLNST</sequence>
<name>A0AA47MXE1_MERPO</name>
<reference evidence="1" key="1">
    <citation type="journal article" date="2023" name="Front. Mar. Sci.">
        <title>A new Merluccius polli reference genome to investigate the effects of global change in West African waters.</title>
        <authorList>
            <person name="Mateo J.L."/>
            <person name="Blanco-Fernandez C."/>
            <person name="Garcia-Vazquez E."/>
            <person name="Machado-Schiaffino G."/>
        </authorList>
    </citation>
    <scope>NUCLEOTIDE SEQUENCE</scope>
    <source>
        <strain evidence="1">C29</strain>
        <tissue evidence="1">Fin</tissue>
    </source>
</reference>
<dbReference type="EMBL" id="JAOPHQ010002280">
    <property type="protein sequence ID" value="KAK0147797.1"/>
    <property type="molecule type" value="Genomic_DNA"/>
</dbReference>
<dbReference type="Proteomes" id="UP001174136">
    <property type="component" value="Unassembled WGS sequence"/>
</dbReference>